<keyword evidence="2" id="KW-1185">Reference proteome</keyword>
<comment type="caution">
    <text evidence="1">The sequence shown here is derived from an EMBL/GenBank/DDBJ whole genome shotgun (WGS) entry which is preliminary data.</text>
</comment>
<organism evidence="1 2">
    <name type="scientific">Catharanthus roseus</name>
    <name type="common">Madagascar periwinkle</name>
    <name type="synonym">Vinca rosea</name>
    <dbReference type="NCBI Taxonomy" id="4058"/>
    <lineage>
        <taxon>Eukaryota</taxon>
        <taxon>Viridiplantae</taxon>
        <taxon>Streptophyta</taxon>
        <taxon>Embryophyta</taxon>
        <taxon>Tracheophyta</taxon>
        <taxon>Spermatophyta</taxon>
        <taxon>Magnoliopsida</taxon>
        <taxon>eudicotyledons</taxon>
        <taxon>Gunneridae</taxon>
        <taxon>Pentapetalae</taxon>
        <taxon>asterids</taxon>
        <taxon>lamiids</taxon>
        <taxon>Gentianales</taxon>
        <taxon>Apocynaceae</taxon>
        <taxon>Rauvolfioideae</taxon>
        <taxon>Vinceae</taxon>
        <taxon>Catharanthinae</taxon>
        <taxon>Catharanthus</taxon>
    </lineage>
</organism>
<reference evidence="2" key="1">
    <citation type="journal article" date="2023" name="Nat. Plants">
        <title>Single-cell RNA sequencing provides a high-resolution roadmap for understanding the multicellular compartmentation of specialized metabolism.</title>
        <authorList>
            <person name="Sun S."/>
            <person name="Shen X."/>
            <person name="Li Y."/>
            <person name="Li Y."/>
            <person name="Wang S."/>
            <person name="Li R."/>
            <person name="Zhang H."/>
            <person name="Shen G."/>
            <person name="Guo B."/>
            <person name="Wei J."/>
            <person name="Xu J."/>
            <person name="St-Pierre B."/>
            <person name="Chen S."/>
            <person name="Sun C."/>
        </authorList>
    </citation>
    <scope>NUCLEOTIDE SEQUENCE [LARGE SCALE GENOMIC DNA]</scope>
</reference>
<sequence length="223" mass="25598">MELKLGPVTRARMKKLKASNRNKDNGMDHSRKQLEGENWLSVGEGHPTIDGRPAPIIVSRLLLVEPFIEFKIPNRGSSRKGGDPWEGVESKLQSKVDLHQNVEELKRGKNSATMKQIVGDNFGGVNSSHQRPYHNIGRRREGQGGRGYYRLHEEVPRHEAWCEDNLFDDFREDPNVPSFKGESDPNIFLNWERQVENLLMVRNYIDIVKVKLVIAEFSSYALH</sequence>
<protein>
    <submittedName>
        <fullName evidence="1">Uncharacterized protein</fullName>
    </submittedName>
</protein>
<gene>
    <name evidence="1" type="ORF">M9H77_30136</name>
</gene>
<proteinExistence type="predicted"/>
<dbReference type="Proteomes" id="UP001060085">
    <property type="component" value="Linkage Group LG07"/>
</dbReference>
<evidence type="ECO:0000313" key="1">
    <source>
        <dbReference type="EMBL" id="KAI5652949.1"/>
    </source>
</evidence>
<accession>A0ACB9ZYD3</accession>
<name>A0ACB9ZYD3_CATRO</name>
<evidence type="ECO:0000313" key="2">
    <source>
        <dbReference type="Proteomes" id="UP001060085"/>
    </source>
</evidence>
<dbReference type="EMBL" id="CM044707">
    <property type="protein sequence ID" value="KAI5652949.1"/>
    <property type="molecule type" value="Genomic_DNA"/>
</dbReference>